<dbReference type="AlphaFoldDB" id="A0A0R3R3X9"/>
<reference evidence="4" key="1">
    <citation type="submission" date="2017-02" db="UniProtKB">
        <authorList>
            <consortium name="WormBaseParasite"/>
        </authorList>
    </citation>
    <scope>IDENTIFICATION</scope>
</reference>
<evidence type="ECO:0000313" key="4">
    <source>
        <dbReference type="WBParaSite" id="BTMF_0001471901-mRNA-1"/>
    </source>
</evidence>
<dbReference type="WBParaSite" id="BTMF_0001471901-mRNA-1">
    <property type="protein sequence ID" value="BTMF_0001471901-mRNA-1"/>
    <property type="gene ID" value="BTMF_0001471901"/>
</dbReference>
<name>A0A0R3R3X9_9BILA</name>
<evidence type="ECO:0000313" key="2">
    <source>
        <dbReference type="EMBL" id="VDO43588.1"/>
    </source>
</evidence>
<organism evidence="4">
    <name type="scientific">Brugia timori</name>
    <dbReference type="NCBI Taxonomy" id="42155"/>
    <lineage>
        <taxon>Eukaryota</taxon>
        <taxon>Metazoa</taxon>
        <taxon>Ecdysozoa</taxon>
        <taxon>Nematoda</taxon>
        <taxon>Chromadorea</taxon>
        <taxon>Rhabditida</taxon>
        <taxon>Spirurina</taxon>
        <taxon>Spiruromorpha</taxon>
        <taxon>Filarioidea</taxon>
        <taxon>Onchocercidae</taxon>
        <taxon>Brugia</taxon>
    </lineage>
</organism>
<reference evidence="2 3" key="2">
    <citation type="submission" date="2018-11" db="EMBL/GenBank/DDBJ databases">
        <authorList>
            <consortium name="Pathogen Informatics"/>
        </authorList>
    </citation>
    <scope>NUCLEOTIDE SEQUENCE [LARGE SCALE GENOMIC DNA]</scope>
</reference>
<protein>
    <submittedName>
        <fullName evidence="4">Tudor domain-containing protein</fullName>
    </submittedName>
</protein>
<evidence type="ECO:0000313" key="3">
    <source>
        <dbReference type="Proteomes" id="UP000280834"/>
    </source>
</evidence>
<accession>A0A0R3R3X9</accession>
<gene>
    <name evidence="2" type="ORF">BTMF_LOCUS12715</name>
</gene>
<sequence>MVGKILAWIAALRKDRSAPEQAGTTTQFATVAADDPFCDSLVQAGRCVWVPEELVRERQADGFVLYLDLDSRCGRVRTVVPGPRGAIDVLMERPPGASRAATTPKAQLHPLRAQSRPPRKGRLS</sequence>
<feature type="region of interest" description="Disordered" evidence="1">
    <location>
        <begin position="90"/>
        <end position="124"/>
    </location>
</feature>
<dbReference type="Proteomes" id="UP000280834">
    <property type="component" value="Unassembled WGS sequence"/>
</dbReference>
<keyword evidence="3" id="KW-1185">Reference proteome</keyword>
<evidence type="ECO:0000256" key="1">
    <source>
        <dbReference type="SAM" id="MobiDB-lite"/>
    </source>
</evidence>
<dbReference type="EMBL" id="UZAG01019407">
    <property type="protein sequence ID" value="VDO43588.1"/>
    <property type="molecule type" value="Genomic_DNA"/>
</dbReference>
<proteinExistence type="predicted"/>